<feature type="transmembrane region" description="Helical" evidence="1">
    <location>
        <begin position="409"/>
        <end position="426"/>
    </location>
</feature>
<feature type="transmembrane region" description="Helical" evidence="1">
    <location>
        <begin position="495"/>
        <end position="518"/>
    </location>
</feature>
<name>A0A1H2SIR2_9FIRM</name>
<dbReference type="Proteomes" id="UP000198828">
    <property type="component" value="Unassembled WGS sequence"/>
</dbReference>
<organism evidence="2 3">
    <name type="scientific">Tepidimicrobium xylanilyticum</name>
    <dbReference type="NCBI Taxonomy" id="1123352"/>
    <lineage>
        <taxon>Bacteria</taxon>
        <taxon>Bacillati</taxon>
        <taxon>Bacillota</taxon>
        <taxon>Tissierellia</taxon>
        <taxon>Tissierellales</taxon>
        <taxon>Tepidimicrobiaceae</taxon>
        <taxon>Tepidimicrobium</taxon>
    </lineage>
</organism>
<feature type="transmembrane region" description="Helical" evidence="1">
    <location>
        <begin position="667"/>
        <end position="684"/>
    </location>
</feature>
<accession>A0A1H2SIR2</accession>
<evidence type="ECO:0000256" key="1">
    <source>
        <dbReference type="SAM" id="Phobius"/>
    </source>
</evidence>
<feature type="transmembrane region" description="Helical" evidence="1">
    <location>
        <begin position="690"/>
        <end position="708"/>
    </location>
</feature>
<keyword evidence="3" id="KW-1185">Reference proteome</keyword>
<feature type="transmembrane region" description="Helical" evidence="1">
    <location>
        <begin position="457"/>
        <end position="475"/>
    </location>
</feature>
<evidence type="ECO:0000313" key="3">
    <source>
        <dbReference type="Proteomes" id="UP000198828"/>
    </source>
</evidence>
<dbReference type="Gene3D" id="3.40.720.10">
    <property type="entry name" value="Alkaline Phosphatase, subunit A"/>
    <property type="match status" value="1"/>
</dbReference>
<keyword evidence="1" id="KW-1133">Transmembrane helix</keyword>
<dbReference type="SUPFAM" id="SSF53649">
    <property type="entry name" value="Alkaline phosphatase-like"/>
    <property type="match status" value="1"/>
</dbReference>
<keyword evidence="1" id="KW-0472">Membrane</keyword>
<dbReference type="EMBL" id="FNNG01000002">
    <property type="protein sequence ID" value="SDW31526.1"/>
    <property type="molecule type" value="Genomic_DNA"/>
</dbReference>
<feature type="transmembrane region" description="Helical" evidence="1">
    <location>
        <begin position="573"/>
        <end position="591"/>
    </location>
</feature>
<proteinExistence type="predicted"/>
<sequence>MNRYKELVIAIMVLFLIFIHAEYSFCHDNHYGNKNVYMIIVNKMTLSDIDNMPNLLGLIEDSSIGLMNVRGLNGYRGAESFATINASNKAFANYDSSQFHNLDKEFKAIYESRIGLMDKQYEVGNIQMGRLYNQNEDNKYSPFIGALGYTLHKSGLKTAVFGNSDTDEELIRTSALIPMDPDGLIDYGNVDDILVKDNFYPYGIRTDYDKILDEIERVKSDASLIVVDTGDLNRLNSYGANLSTDEFYQKRNVILNNIDEFIEGLLNIIDKDNSLLMILSPNSGEERIDGNRLSPIIIWGKNVMKGIVVSNTTRQNGIIANLDISPTVVKFLDLKPENMAGNPIEYVEIEDSLNYIKSIIGPINLMSKTRSKTLSTYGTISLVIILLIIALVLLNIVPNEQILRGLKTGLLLIYVLPLAFMIISSFRIDNLIIFILALTLFSSLVIYVFYKCNSSKNILVVTYLYFILLFFDILLKGYFTKYSVLSHDPIIGARYFGIGNEMVGLFLMVSCMTAGLLYEKYSKKIIPILVMIGTTVLVGHPNLGANVGGTIALLSSSIYFVCGLYGKNLNLKNTILTLFIIGMAIGFLGYLDIRFSHSPTHLGNTLLSINEKGIGFVKNIIDRKLLMNVRLIGISFWTRVIIINIFAQIIVSHYYRDRVNSFMVSRLGNGYLSCIAGSIIGFLVNDSGLILSAISINMATILLLFIVIGEEDKIGQEVDEIG</sequence>
<dbReference type="InterPro" id="IPR017850">
    <property type="entry name" value="Alkaline_phosphatase_core_sf"/>
</dbReference>
<feature type="transmembrane region" description="Helical" evidence="1">
    <location>
        <begin position="374"/>
        <end position="397"/>
    </location>
</feature>
<feature type="transmembrane region" description="Helical" evidence="1">
    <location>
        <begin position="636"/>
        <end position="655"/>
    </location>
</feature>
<feature type="transmembrane region" description="Helical" evidence="1">
    <location>
        <begin position="525"/>
        <end position="541"/>
    </location>
</feature>
<protein>
    <submittedName>
        <fullName evidence="2">Uncharacterized protein</fullName>
    </submittedName>
</protein>
<feature type="transmembrane region" description="Helical" evidence="1">
    <location>
        <begin position="547"/>
        <end position="566"/>
    </location>
</feature>
<dbReference type="AlphaFoldDB" id="A0A1H2SIR2"/>
<reference evidence="2 3" key="1">
    <citation type="submission" date="2016-10" db="EMBL/GenBank/DDBJ databases">
        <authorList>
            <person name="de Groot N.N."/>
        </authorList>
    </citation>
    <scope>NUCLEOTIDE SEQUENCE [LARGE SCALE GENOMIC DNA]</scope>
    <source>
        <strain evidence="2 3">DSM 23310</strain>
    </source>
</reference>
<evidence type="ECO:0000313" key="2">
    <source>
        <dbReference type="EMBL" id="SDW31526.1"/>
    </source>
</evidence>
<keyword evidence="1" id="KW-0812">Transmembrane</keyword>
<feature type="transmembrane region" description="Helical" evidence="1">
    <location>
        <begin position="432"/>
        <end position="450"/>
    </location>
</feature>
<gene>
    <name evidence="2" type="ORF">SAMN05660923_00462</name>
</gene>
<dbReference type="OrthoDB" id="3199331at2"/>
<dbReference type="RefSeq" id="WP_093750482.1">
    <property type="nucleotide sequence ID" value="NZ_BSYN01000002.1"/>
</dbReference>